<comment type="caution">
    <text evidence="2">The sequence shown here is derived from an EMBL/GenBank/DDBJ whole genome shotgun (WGS) entry which is preliminary data.</text>
</comment>
<evidence type="ECO:0008006" key="3">
    <source>
        <dbReference type="Google" id="ProtNLM"/>
    </source>
</evidence>
<keyword evidence="1" id="KW-1133">Transmembrane helix</keyword>
<dbReference type="EMBL" id="BARV01030850">
    <property type="protein sequence ID" value="GAI32721.1"/>
    <property type="molecule type" value="Genomic_DNA"/>
</dbReference>
<accession>X1NR81</accession>
<feature type="non-terminal residue" evidence="2">
    <location>
        <position position="92"/>
    </location>
</feature>
<feature type="transmembrane region" description="Helical" evidence="1">
    <location>
        <begin position="17"/>
        <end position="35"/>
    </location>
</feature>
<gene>
    <name evidence="2" type="ORF">S06H3_48925</name>
</gene>
<protein>
    <recommendedName>
        <fullName evidence="3">DUF4131 domain-containing protein</fullName>
    </recommendedName>
</protein>
<evidence type="ECO:0000313" key="2">
    <source>
        <dbReference type="EMBL" id="GAI32721.1"/>
    </source>
</evidence>
<keyword evidence="1" id="KW-0812">Transmembrane</keyword>
<sequence>MGAGLILIFWKIRHRRIFLWLSLLILLILVGAVYYEWDDGKLYERHIIFSETISFFGIVEKNPIIRNDVQELVVRLELPYQGIVLVKSGLHP</sequence>
<proteinExistence type="predicted"/>
<name>X1NR81_9ZZZZ</name>
<keyword evidence="1" id="KW-0472">Membrane</keyword>
<reference evidence="2" key="1">
    <citation type="journal article" date="2014" name="Front. Microbiol.">
        <title>High frequency of phylogenetically diverse reductive dehalogenase-homologous genes in deep subseafloor sedimentary metagenomes.</title>
        <authorList>
            <person name="Kawai M."/>
            <person name="Futagami T."/>
            <person name="Toyoda A."/>
            <person name="Takaki Y."/>
            <person name="Nishi S."/>
            <person name="Hori S."/>
            <person name="Arai W."/>
            <person name="Tsubouchi T."/>
            <person name="Morono Y."/>
            <person name="Uchiyama I."/>
            <person name="Ito T."/>
            <person name="Fujiyama A."/>
            <person name="Inagaki F."/>
            <person name="Takami H."/>
        </authorList>
    </citation>
    <scope>NUCLEOTIDE SEQUENCE</scope>
    <source>
        <strain evidence="2">Expedition CK06-06</strain>
    </source>
</reference>
<evidence type="ECO:0000256" key="1">
    <source>
        <dbReference type="SAM" id="Phobius"/>
    </source>
</evidence>
<dbReference type="AlphaFoldDB" id="X1NR81"/>
<organism evidence="2">
    <name type="scientific">marine sediment metagenome</name>
    <dbReference type="NCBI Taxonomy" id="412755"/>
    <lineage>
        <taxon>unclassified sequences</taxon>
        <taxon>metagenomes</taxon>
        <taxon>ecological metagenomes</taxon>
    </lineage>
</organism>